<feature type="compositionally biased region" description="Low complexity" evidence="7">
    <location>
        <begin position="134"/>
        <end position="147"/>
    </location>
</feature>
<dbReference type="PANTHER" id="PTHR21666">
    <property type="entry name" value="PEPTIDASE-RELATED"/>
    <property type="match status" value="1"/>
</dbReference>
<evidence type="ECO:0000256" key="5">
    <source>
        <dbReference type="ARBA" id="ARBA00022833"/>
    </source>
</evidence>
<keyword evidence="2" id="KW-0645">Protease</keyword>
<feature type="region of interest" description="Disordered" evidence="7">
    <location>
        <begin position="55"/>
        <end position="102"/>
    </location>
</feature>
<keyword evidence="4" id="KW-0378">Hydrolase</keyword>
<sequence>MTSRTPHKTSASQTLKVGSLLFATGVAAGLGAAAFFNNQAEAVRSGAPVARVELPPTLPASASNGSPRSAARTDAPATMPQDTVAETRPPEAASASDAPVEVASLPEQVPARGIEPEQDAAAGADPQSGEQGQAEVAAAPTAATPAETVVRLQPGDTLIELLTSAGADRIEAHNAVEALRPLYNPRALRAGQEVKLALGNAGEQIYLNALEIVADVDRTVVVERGDDGSYAAREDVVQLIALPRLAGAEIDSSLYLAAQDAKVPANIIVELIRAFSYSVDFQREIQPGDAFEVLYDTMVDPAGQPLKAGEMRYAALRLGGKMKELYRFEVPSDGSVDYFVRDGYSVKRMLMRTPVDGARLSSGFGKRRHPILGYNKMHKGVDFAAPTGTPIMAAGDGTIEVAGRNGGYGNYIRIRHNGTFSTAYAHMHRFAKGMSRGARVRQGQIIGYVGSTGRSTGPHLHYEILMNGAQVNPMGVRVPVGRELAGKDLKAFKALVAEIDRQRGGMEDEPRIAGPVETKAVADAAPVPAASASTPAAASALAPAAEAPRDRPGAEDGVPRGTSSR</sequence>
<evidence type="ECO:0000256" key="3">
    <source>
        <dbReference type="ARBA" id="ARBA00022723"/>
    </source>
</evidence>
<dbReference type="GO" id="GO:0046872">
    <property type="term" value="F:metal ion binding"/>
    <property type="evidence" value="ECO:0007669"/>
    <property type="project" value="UniProtKB-KW"/>
</dbReference>
<organism evidence="10 11">
    <name type="scientific">Futiania mangrovi</name>
    <dbReference type="NCBI Taxonomy" id="2959716"/>
    <lineage>
        <taxon>Bacteria</taxon>
        <taxon>Pseudomonadati</taxon>
        <taxon>Pseudomonadota</taxon>
        <taxon>Alphaproteobacteria</taxon>
        <taxon>Futianiales</taxon>
        <taxon>Futianiaceae</taxon>
        <taxon>Futiania</taxon>
    </lineage>
</organism>
<keyword evidence="5" id="KW-0862">Zinc</keyword>
<dbReference type="CDD" id="cd12797">
    <property type="entry name" value="M23_peptidase"/>
    <property type="match status" value="1"/>
</dbReference>
<evidence type="ECO:0000256" key="1">
    <source>
        <dbReference type="ARBA" id="ARBA00001947"/>
    </source>
</evidence>
<dbReference type="Gene3D" id="2.70.70.10">
    <property type="entry name" value="Glucose Permease (Domain IIA)"/>
    <property type="match status" value="1"/>
</dbReference>
<comment type="caution">
    <text evidence="10">The sequence shown here is derived from an EMBL/GenBank/DDBJ whole genome shotgun (WGS) entry which is preliminary data.</text>
</comment>
<keyword evidence="6" id="KW-0482">Metalloprotease</keyword>
<feature type="signal peptide" evidence="8">
    <location>
        <begin position="1"/>
        <end position="28"/>
    </location>
</feature>
<name>A0A9J6PJ79_9PROT</name>
<dbReference type="InterPro" id="IPR011055">
    <property type="entry name" value="Dup_hybrid_motif"/>
</dbReference>
<feature type="region of interest" description="Disordered" evidence="7">
    <location>
        <begin position="117"/>
        <end position="147"/>
    </location>
</feature>
<dbReference type="Gene3D" id="3.10.450.350">
    <property type="match status" value="2"/>
</dbReference>
<gene>
    <name evidence="10" type="ORF">NJQ99_06915</name>
</gene>
<comment type="cofactor">
    <cofactor evidence="1">
        <name>Zn(2+)</name>
        <dbReference type="ChEBI" id="CHEBI:29105"/>
    </cofactor>
</comment>
<dbReference type="Proteomes" id="UP001055804">
    <property type="component" value="Unassembled WGS sequence"/>
</dbReference>
<evidence type="ECO:0000313" key="11">
    <source>
        <dbReference type="Proteomes" id="UP001055804"/>
    </source>
</evidence>
<evidence type="ECO:0000256" key="6">
    <source>
        <dbReference type="ARBA" id="ARBA00023049"/>
    </source>
</evidence>
<dbReference type="GO" id="GO:0006508">
    <property type="term" value="P:proteolysis"/>
    <property type="evidence" value="ECO:0007669"/>
    <property type="project" value="UniProtKB-KW"/>
</dbReference>
<dbReference type="PANTHER" id="PTHR21666:SF288">
    <property type="entry name" value="CELL DIVISION PROTEIN YTFB"/>
    <property type="match status" value="1"/>
</dbReference>
<evidence type="ECO:0000256" key="2">
    <source>
        <dbReference type="ARBA" id="ARBA00022670"/>
    </source>
</evidence>
<dbReference type="InterPro" id="IPR050570">
    <property type="entry name" value="Cell_wall_metabolism_enzyme"/>
</dbReference>
<dbReference type="SUPFAM" id="SSF51261">
    <property type="entry name" value="Duplicated hybrid motif"/>
    <property type="match status" value="1"/>
</dbReference>
<proteinExistence type="predicted"/>
<keyword evidence="11" id="KW-1185">Reference proteome</keyword>
<dbReference type="FunFam" id="2.70.70.10:FF:000006">
    <property type="entry name" value="M23 family peptidase"/>
    <property type="match status" value="1"/>
</dbReference>
<evidence type="ECO:0000256" key="8">
    <source>
        <dbReference type="SAM" id="SignalP"/>
    </source>
</evidence>
<feature type="domain" description="M23ase beta-sheet core" evidence="9">
    <location>
        <begin position="376"/>
        <end position="473"/>
    </location>
</feature>
<evidence type="ECO:0000256" key="7">
    <source>
        <dbReference type="SAM" id="MobiDB-lite"/>
    </source>
</evidence>
<reference evidence="10" key="1">
    <citation type="submission" date="2022-06" db="EMBL/GenBank/DDBJ databases">
        <title>Isolation and Genomics of Futiania mangrovii gen. nov., sp. nov., a Rare and Metabolically-versatile member in the Class Alphaproteobacteria.</title>
        <authorList>
            <person name="Liu L."/>
            <person name="Huang W.-C."/>
            <person name="Pan J."/>
            <person name="Li J."/>
            <person name="Huang Y."/>
            <person name="Du H."/>
            <person name="Liu Y."/>
            <person name="Li M."/>
        </authorList>
    </citation>
    <scope>NUCLEOTIDE SEQUENCE</scope>
    <source>
        <strain evidence="10">FT118</strain>
    </source>
</reference>
<feature type="region of interest" description="Disordered" evidence="7">
    <location>
        <begin position="524"/>
        <end position="565"/>
    </location>
</feature>
<feature type="chain" id="PRO_5039929605" evidence="8">
    <location>
        <begin position="29"/>
        <end position="565"/>
    </location>
</feature>
<dbReference type="EMBL" id="JAMZFT010000002">
    <property type="protein sequence ID" value="MCP1336130.1"/>
    <property type="molecule type" value="Genomic_DNA"/>
</dbReference>
<dbReference type="GO" id="GO:0004222">
    <property type="term" value="F:metalloendopeptidase activity"/>
    <property type="evidence" value="ECO:0007669"/>
    <property type="project" value="TreeGrafter"/>
</dbReference>
<keyword evidence="8" id="KW-0732">Signal</keyword>
<dbReference type="RefSeq" id="WP_269332100.1">
    <property type="nucleotide sequence ID" value="NZ_JAMZFT010000002.1"/>
</dbReference>
<dbReference type="AlphaFoldDB" id="A0A9J6PJ79"/>
<feature type="compositionally biased region" description="Low complexity" evidence="7">
    <location>
        <begin position="524"/>
        <end position="546"/>
    </location>
</feature>
<protein>
    <submittedName>
        <fullName evidence="10">Peptidoglycan DD-metalloendopeptidase family protein</fullName>
    </submittedName>
</protein>
<keyword evidence="3" id="KW-0479">Metal-binding</keyword>
<evidence type="ECO:0000259" key="9">
    <source>
        <dbReference type="Pfam" id="PF01551"/>
    </source>
</evidence>
<accession>A0A9J6PJ79</accession>
<dbReference type="InterPro" id="IPR016047">
    <property type="entry name" value="M23ase_b-sheet_dom"/>
</dbReference>
<evidence type="ECO:0000313" key="10">
    <source>
        <dbReference type="EMBL" id="MCP1336130.1"/>
    </source>
</evidence>
<dbReference type="Pfam" id="PF01551">
    <property type="entry name" value="Peptidase_M23"/>
    <property type="match status" value="1"/>
</dbReference>
<feature type="compositionally biased region" description="Basic and acidic residues" evidence="7">
    <location>
        <begin position="547"/>
        <end position="558"/>
    </location>
</feature>
<evidence type="ECO:0000256" key="4">
    <source>
        <dbReference type="ARBA" id="ARBA00022801"/>
    </source>
</evidence>